<organism evidence="1">
    <name type="scientific">marine sediment metagenome</name>
    <dbReference type="NCBI Taxonomy" id="412755"/>
    <lineage>
        <taxon>unclassified sequences</taxon>
        <taxon>metagenomes</taxon>
        <taxon>ecological metagenomes</taxon>
    </lineage>
</organism>
<dbReference type="InterPro" id="IPR012441">
    <property type="entry name" value="DUF1643"/>
</dbReference>
<comment type="caution">
    <text evidence="1">The sequence shown here is derived from an EMBL/GenBank/DDBJ whole genome shotgun (WGS) entry which is preliminary data.</text>
</comment>
<proteinExistence type="predicted"/>
<dbReference type="AlphaFoldDB" id="A0A0F9TJK0"/>
<evidence type="ECO:0008006" key="2">
    <source>
        <dbReference type="Google" id="ProtNLM"/>
    </source>
</evidence>
<gene>
    <name evidence="1" type="ORF">LCGC14_0319930</name>
</gene>
<evidence type="ECO:0000313" key="1">
    <source>
        <dbReference type="EMBL" id="KKN81380.1"/>
    </source>
</evidence>
<dbReference type="EMBL" id="LAZR01000215">
    <property type="protein sequence ID" value="KKN81380.1"/>
    <property type="molecule type" value="Genomic_DNA"/>
</dbReference>
<protein>
    <recommendedName>
        <fullName evidence="2">DUF1643 domain-containing protein</fullName>
    </recommendedName>
</protein>
<name>A0A0F9TJK0_9ZZZZ</name>
<reference evidence="1" key="1">
    <citation type="journal article" date="2015" name="Nature">
        <title>Complex archaea that bridge the gap between prokaryotes and eukaryotes.</title>
        <authorList>
            <person name="Spang A."/>
            <person name="Saw J.H."/>
            <person name="Jorgensen S.L."/>
            <person name="Zaremba-Niedzwiedzka K."/>
            <person name="Martijn J."/>
            <person name="Lind A.E."/>
            <person name="van Eijk R."/>
            <person name="Schleper C."/>
            <person name="Guy L."/>
            <person name="Ettema T.J."/>
        </authorList>
    </citation>
    <scope>NUCLEOTIDE SEQUENCE</scope>
</reference>
<accession>A0A0F9TJK0</accession>
<dbReference type="Pfam" id="PF07799">
    <property type="entry name" value="DUF1643"/>
    <property type="match status" value="1"/>
</dbReference>
<sequence length="201" mass="22278">MELLGLRRRHQGRDEVNAIRRGAHFSGPGFRTSLLRVWDEGKETGAFIGLNPGMANGDVDDMTATKMVGFAKRWGWGAYIAYNLFEYVATDPSELVARIRAGHEVGVNPIEAMDLINHSTVCLAWGNPIPKIKMECEVRIALILKFLTCSAWRCRTIVAGTTKGGHPSHLSRLPYVDSPWVVSPAKYPFIKPVKKAAAFRA</sequence>